<sequence>MKRKWLAATALLVALQTGAGVWTAGHADAAQAAKMTQYRVYQNDNALKEFAVYTDAVKYAQSFAYSHVEKIATHTWMWDNFPRYAVYQNGETNTSRQFRTYEEALKLAKTLTNAHIRDLEQPGWVYSRYAVYQLYQGDKTQAAWAFMTLDEAKKEAKKWSNAHIVEIASTKWVWNNITAAQLTQQRAGTAVYQIVVDGVPANNNMYAALTDAVHYAASIPNSEVINTATGVVAHSNAPKYQVLQNGRVIGTSFLDLQTAIKYAKRFANTQVIADGKEWWTNTPFLTVYQNDKKLTSFHTRAAAVAYAAGYADSSVQTADGHTIWSNETQLLYLGWNGTSDAASVLGQLSGTQGLDIDSPTWFELSDSSGTLTDRSTNDLAASIRSQGIKLWPLVHNNFDAKLTTAFLANANARQAFIKKLVARTYELGAEGINLDFEGLAASDRAAFTSFVKELTTAAHASSLKVSIDLIRGDVSWNDKTAYDFAAIGEIVDTVVMMAYDQHWKGGDTPGSVAELGWVEEGVKQYLNYGIPRSKVMLGIPFYVREWKLDAQGNIVKDANGAYVSRAIFMNQLSQVIADKQAVGTYDPTSGQTKYKYTEGGYTYVFWAETSDSILKRVDIANKYDLAGVAFWRLGYEDASLWTSLLQKK</sequence>
<evidence type="ECO:0000256" key="1">
    <source>
        <dbReference type="SAM" id="SignalP"/>
    </source>
</evidence>
<dbReference type="PROSITE" id="PS51910">
    <property type="entry name" value="GH18_2"/>
    <property type="match status" value="1"/>
</dbReference>
<feature type="domain" description="GH18" evidence="2">
    <location>
        <begin position="326"/>
        <end position="648"/>
    </location>
</feature>
<dbReference type="RefSeq" id="WP_110043298.1">
    <property type="nucleotide sequence ID" value="NZ_CP054612.1"/>
</dbReference>
<dbReference type="PANTHER" id="PTHR46066">
    <property type="entry name" value="CHITINASE DOMAIN-CONTAINING PROTEIN 1 FAMILY MEMBER"/>
    <property type="match status" value="1"/>
</dbReference>
<feature type="signal peptide" evidence="1">
    <location>
        <begin position="1"/>
        <end position="19"/>
    </location>
</feature>
<evidence type="ECO:0000313" key="4">
    <source>
        <dbReference type="Proteomes" id="UP000246635"/>
    </source>
</evidence>
<accession>A0A2V2YYD3</accession>
<dbReference type="InterPro" id="IPR029070">
    <property type="entry name" value="Chitinase_insertion_sf"/>
</dbReference>
<dbReference type="Proteomes" id="UP000246635">
    <property type="component" value="Unassembled WGS sequence"/>
</dbReference>
<reference evidence="3 4" key="1">
    <citation type="submission" date="2018-05" db="EMBL/GenBank/DDBJ databases">
        <title>Genomic Encyclopedia of Type Strains, Phase III (KMG-III): the genomes of soil and plant-associated and newly described type strains.</title>
        <authorList>
            <person name="Whitman W."/>
        </authorList>
    </citation>
    <scope>NUCLEOTIDE SEQUENCE [LARGE SCALE GENOMIC DNA]</scope>
    <source>
        <strain evidence="3 4">CECT 5696</strain>
    </source>
</reference>
<gene>
    <name evidence="3" type="ORF">DFQ01_10412</name>
</gene>
<dbReference type="Gene3D" id="3.20.20.80">
    <property type="entry name" value="Glycosidases"/>
    <property type="match status" value="1"/>
</dbReference>
<dbReference type="OrthoDB" id="9775889at2"/>
<protein>
    <submittedName>
        <fullName evidence="3">Spore germination protein YaaH</fullName>
    </submittedName>
</protein>
<keyword evidence="4" id="KW-1185">Reference proteome</keyword>
<dbReference type="AlphaFoldDB" id="A0A2V2YYD3"/>
<dbReference type="SUPFAM" id="SSF51445">
    <property type="entry name" value="(Trans)glycosidases"/>
    <property type="match status" value="1"/>
</dbReference>
<dbReference type="GO" id="GO:0005975">
    <property type="term" value="P:carbohydrate metabolic process"/>
    <property type="evidence" value="ECO:0007669"/>
    <property type="project" value="InterPro"/>
</dbReference>
<dbReference type="GO" id="GO:0008061">
    <property type="term" value="F:chitin binding"/>
    <property type="evidence" value="ECO:0007669"/>
    <property type="project" value="InterPro"/>
</dbReference>
<dbReference type="PANTHER" id="PTHR46066:SF2">
    <property type="entry name" value="CHITINASE DOMAIN-CONTAINING PROTEIN 1"/>
    <property type="match status" value="1"/>
</dbReference>
<dbReference type="EMBL" id="QGTQ01000004">
    <property type="protein sequence ID" value="PWW05454.1"/>
    <property type="molecule type" value="Genomic_DNA"/>
</dbReference>
<proteinExistence type="predicted"/>
<dbReference type="InterPro" id="IPR001223">
    <property type="entry name" value="Glyco_hydro18_cat"/>
</dbReference>
<dbReference type="Pfam" id="PF00704">
    <property type="entry name" value="Glyco_hydro_18"/>
    <property type="match status" value="1"/>
</dbReference>
<evidence type="ECO:0000313" key="3">
    <source>
        <dbReference type="EMBL" id="PWW05454.1"/>
    </source>
</evidence>
<keyword evidence="1" id="KW-0732">Signal</keyword>
<name>A0A2V2YYD3_9BACL</name>
<dbReference type="Gene3D" id="3.10.50.10">
    <property type="match status" value="1"/>
</dbReference>
<dbReference type="InterPro" id="IPR017853">
    <property type="entry name" value="GH"/>
</dbReference>
<dbReference type="SMART" id="SM00636">
    <property type="entry name" value="Glyco_18"/>
    <property type="match status" value="1"/>
</dbReference>
<comment type="caution">
    <text evidence="3">The sequence shown here is derived from an EMBL/GenBank/DDBJ whole genome shotgun (WGS) entry which is preliminary data.</text>
</comment>
<organism evidence="3 4">
    <name type="scientific">Paenibacillus cellulosilyticus</name>
    <dbReference type="NCBI Taxonomy" id="375489"/>
    <lineage>
        <taxon>Bacteria</taxon>
        <taxon>Bacillati</taxon>
        <taxon>Bacillota</taxon>
        <taxon>Bacilli</taxon>
        <taxon>Bacillales</taxon>
        <taxon>Paenibacillaceae</taxon>
        <taxon>Paenibacillus</taxon>
    </lineage>
</organism>
<evidence type="ECO:0000259" key="2">
    <source>
        <dbReference type="PROSITE" id="PS51910"/>
    </source>
</evidence>
<feature type="chain" id="PRO_5039604273" evidence="1">
    <location>
        <begin position="20"/>
        <end position="648"/>
    </location>
</feature>
<dbReference type="InterPro" id="IPR011583">
    <property type="entry name" value="Chitinase_II/V-like_cat"/>
</dbReference>